<reference evidence="3" key="1">
    <citation type="submission" date="2016-11" db="EMBL/GenBank/DDBJ databases">
        <authorList>
            <person name="Varghese N."/>
            <person name="Submissions S."/>
        </authorList>
    </citation>
    <scope>NUCLEOTIDE SEQUENCE [LARGE SCALE GENOMIC DNA]</scope>
    <source>
        <strain evidence="3">DSM 21264</strain>
    </source>
</reference>
<dbReference type="InterPro" id="IPR022104">
    <property type="entry name" value="DUF3644"/>
</dbReference>
<evidence type="ECO:0000313" key="3">
    <source>
        <dbReference type="Proteomes" id="UP000184159"/>
    </source>
</evidence>
<keyword evidence="3" id="KW-1185">Reference proteome</keyword>
<name>A0A1M5HNV1_VIBGA</name>
<dbReference type="AlphaFoldDB" id="A0A1M5HNV1"/>
<dbReference type="EMBL" id="FQUH01000035">
    <property type="protein sequence ID" value="SHG17591.1"/>
    <property type="molecule type" value="Genomic_DNA"/>
</dbReference>
<proteinExistence type="predicted"/>
<dbReference type="Pfam" id="PF12358">
    <property type="entry name" value="DUF3644"/>
    <property type="match status" value="1"/>
</dbReference>
<gene>
    <name evidence="2" type="ORF">SAMN02745781_04152</name>
</gene>
<organism evidence="2 3">
    <name type="scientific">Vibrio gazogenes DSM 21264 = NBRC 103151</name>
    <dbReference type="NCBI Taxonomy" id="1123492"/>
    <lineage>
        <taxon>Bacteria</taxon>
        <taxon>Pseudomonadati</taxon>
        <taxon>Pseudomonadota</taxon>
        <taxon>Gammaproteobacteria</taxon>
        <taxon>Vibrionales</taxon>
        <taxon>Vibrionaceae</taxon>
        <taxon>Vibrio</taxon>
    </lineage>
</organism>
<accession>A0A1M5HNV1</accession>
<evidence type="ECO:0000313" key="2">
    <source>
        <dbReference type="EMBL" id="SHG17591.1"/>
    </source>
</evidence>
<dbReference type="Proteomes" id="UP000184159">
    <property type="component" value="Unassembled WGS sequence"/>
</dbReference>
<dbReference type="RefSeq" id="WP_072963698.1">
    <property type="nucleotide sequence ID" value="NZ_FQUH01000035.1"/>
</dbReference>
<evidence type="ECO:0000259" key="1">
    <source>
        <dbReference type="Pfam" id="PF12358"/>
    </source>
</evidence>
<sequence>MAKRNRKIGSVKMELLTKSRESMLAAVQIFNNPNIQFKSESFIVLSNIAWTYLLHAYYRSKNVEYRYYEQQGHRKRYHKTKKGADKHWELERCLDDRSCPIDKVAKSNLKFLIGLRHEVEHQMTTRIDDYLSARFQACCLNYNEYIKTLFDDGLGIDKHLSFSLQFSSIKEEHANQLREFTDLPGNISSFINDFDSDLPQNEYNDLRYSYRVLYVPKSVNHKGQADKVIEFIPANSPEAEKLNREYVLIKEKEKQKYLPGEIVKIINSMGYVDFKVHHHTILWQDKKAKDKGKNFGVQVAKTWYWYDTWLKVVQKHCAENANKYGKNT</sequence>
<protein>
    <recommendedName>
        <fullName evidence="1">DUF3644 domain-containing protein</fullName>
    </recommendedName>
</protein>
<feature type="domain" description="DUF3644" evidence="1">
    <location>
        <begin position="14"/>
        <end position="197"/>
    </location>
</feature>